<dbReference type="FunFam" id="3.30.70.250:FF:000001">
    <property type="entry name" value="Malonyl CoA-acyl carrier protein transacylase"/>
    <property type="match status" value="1"/>
</dbReference>
<evidence type="ECO:0000256" key="1">
    <source>
        <dbReference type="ARBA" id="ARBA00013258"/>
    </source>
</evidence>
<evidence type="ECO:0000256" key="7">
    <source>
        <dbReference type="PIRSR" id="PIRSR000446-1"/>
    </source>
</evidence>
<evidence type="ECO:0000256" key="6">
    <source>
        <dbReference type="PIRNR" id="PIRNR000446"/>
    </source>
</evidence>
<sequence>MTDKLAFVFPGQGSQQVGMLADYLSEPLVQATFAEASEVLGFDLLKMVSEGPAEQLNRTENTQPALLVSSVALWRLWCERQGEAPSMMAGHSLGEYSALVCAGAMNFVDAVRLVHLRGLFMQESVAPGEGAMAAIIGLGDADVIAACEKAVTLGEKTEVVEAVNFNAPGQVVIAGQVAAVKRAIECAKEAGAKRAIELPVSVPSHCALMKPAAERLKKELDSIDLLEPVIPVVQNVSADVCSDPVQLKANLVAQLYSPVRWVESVEGMMTAGVGRFAECGPGKVLAGLSKRIARRAPIVTLESADAMAQMLAEAN</sequence>
<dbReference type="SUPFAM" id="SSF55048">
    <property type="entry name" value="Probable ACP-binding domain of malonyl-CoA ACP transacylase"/>
    <property type="match status" value="1"/>
</dbReference>
<dbReference type="InterPro" id="IPR014043">
    <property type="entry name" value="Acyl_transferase_dom"/>
</dbReference>
<organism evidence="9 10">
    <name type="scientific">Endozoicomonas elysicola</name>
    <dbReference type="NCBI Taxonomy" id="305900"/>
    <lineage>
        <taxon>Bacteria</taxon>
        <taxon>Pseudomonadati</taxon>
        <taxon>Pseudomonadota</taxon>
        <taxon>Gammaproteobacteria</taxon>
        <taxon>Oceanospirillales</taxon>
        <taxon>Endozoicomonadaceae</taxon>
        <taxon>Endozoicomonas</taxon>
    </lineage>
</organism>
<dbReference type="GO" id="GO:0004314">
    <property type="term" value="F:[acyl-carrier-protein] S-malonyltransferase activity"/>
    <property type="evidence" value="ECO:0007669"/>
    <property type="project" value="UniProtKB-EC"/>
</dbReference>
<dbReference type="PIRSF" id="PIRSF000446">
    <property type="entry name" value="Mct"/>
    <property type="match status" value="1"/>
</dbReference>
<evidence type="ECO:0000256" key="2">
    <source>
        <dbReference type="ARBA" id="ARBA00018953"/>
    </source>
</evidence>
<accession>A0A081KB02</accession>
<comment type="catalytic activity">
    <reaction evidence="5 6">
        <text>holo-[ACP] + malonyl-CoA = malonyl-[ACP] + CoA</text>
        <dbReference type="Rhea" id="RHEA:41792"/>
        <dbReference type="Rhea" id="RHEA-COMP:9623"/>
        <dbReference type="Rhea" id="RHEA-COMP:9685"/>
        <dbReference type="ChEBI" id="CHEBI:57287"/>
        <dbReference type="ChEBI" id="CHEBI:57384"/>
        <dbReference type="ChEBI" id="CHEBI:64479"/>
        <dbReference type="ChEBI" id="CHEBI:78449"/>
        <dbReference type="EC" id="2.3.1.39"/>
    </reaction>
</comment>
<keyword evidence="4 6" id="KW-0012">Acyltransferase</keyword>
<dbReference type="InterPro" id="IPR050858">
    <property type="entry name" value="Mal-CoA-ACP_Trans/PKS_FabD"/>
</dbReference>
<dbReference type="Gene3D" id="3.30.70.250">
    <property type="entry name" value="Malonyl-CoA ACP transacylase, ACP-binding"/>
    <property type="match status" value="1"/>
</dbReference>
<dbReference type="InterPro" id="IPR016036">
    <property type="entry name" value="Malonyl_transacylase_ACP-bd"/>
</dbReference>
<feature type="domain" description="Malonyl-CoA:ACP transacylase (MAT)" evidence="8">
    <location>
        <begin position="8"/>
        <end position="314"/>
    </location>
</feature>
<dbReference type="GO" id="GO:0005829">
    <property type="term" value="C:cytosol"/>
    <property type="evidence" value="ECO:0007669"/>
    <property type="project" value="TreeGrafter"/>
</dbReference>
<keyword evidence="3 6" id="KW-0808">Transferase</keyword>
<dbReference type="SUPFAM" id="SSF52151">
    <property type="entry name" value="FabD/lysophospholipase-like"/>
    <property type="match status" value="1"/>
</dbReference>
<dbReference type="SMART" id="SM00827">
    <property type="entry name" value="PKS_AT"/>
    <property type="match status" value="1"/>
</dbReference>
<evidence type="ECO:0000256" key="5">
    <source>
        <dbReference type="ARBA" id="ARBA00048462"/>
    </source>
</evidence>
<dbReference type="PANTHER" id="PTHR42681:SF1">
    <property type="entry name" value="MALONYL-COA-ACYL CARRIER PROTEIN TRANSACYLASE, MITOCHONDRIAL"/>
    <property type="match status" value="1"/>
</dbReference>
<feature type="active site" evidence="7">
    <location>
        <position position="205"/>
    </location>
</feature>
<protein>
    <recommendedName>
        <fullName evidence="2 6">Malonyl CoA-acyl carrier protein transacylase</fullName>
        <ecNumber evidence="1 6">2.3.1.39</ecNumber>
    </recommendedName>
</protein>
<dbReference type="EMBL" id="JOJP01000001">
    <property type="protein sequence ID" value="KEI71328.1"/>
    <property type="molecule type" value="Genomic_DNA"/>
</dbReference>
<gene>
    <name evidence="9" type="ORF">GV64_11790</name>
</gene>
<dbReference type="InterPro" id="IPR001227">
    <property type="entry name" value="Ac_transferase_dom_sf"/>
</dbReference>
<dbReference type="STRING" id="305900.GV64_11790"/>
<proteinExistence type="inferred from homology"/>
<dbReference type="InterPro" id="IPR024925">
    <property type="entry name" value="Malonyl_CoA-ACP_transAc"/>
</dbReference>
<evidence type="ECO:0000313" key="10">
    <source>
        <dbReference type="Proteomes" id="UP000027997"/>
    </source>
</evidence>
<dbReference type="GO" id="GO:0006633">
    <property type="term" value="P:fatty acid biosynthetic process"/>
    <property type="evidence" value="ECO:0007669"/>
    <property type="project" value="TreeGrafter"/>
</dbReference>
<dbReference type="Pfam" id="PF00698">
    <property type="entry name" value="Acyl_transf_1"/>
    <property type="match status" value="1"/>
</dbReference>
<dbReference type="eggNOG" id="COG0331">
    <property type="taxonomic scope" value="Bacteria"/>
</dbReference>
<dbReference type="Proteomes" id="UP000027997">
    <property type="component" value="Unassembled WGS sequence"/>
</dbReference>
<dbReference type="NCBIfam" id="TIGR00128">
    <property type="entry name" value="fabD"/>
    <property type="match status" value="1"/>
</dbReference>
<dbReference type="InterPro" id="IPR016035">
    <property type="entry name" value="Acyl_Trfase/lysoPLipase"/>
</dbReference>
<comment type="caution">
    <text evidence="9">The sequence shown here is derived from an EMBL/GenBank/DDBJ whole genome shotgun (WGS) entry which is preliminary data.</text>
</comment>
<feature type="active site" evidence="7">
    <location>
        <position position="92"/>
    </location>
</feature>
<dbReference type="EC" id="2.3.1.39" evidence="1 6"/>
<evidence type="ECO:0000313" key="9">
    <source>
        <dbReference type="EMBL" id="KEI71328.1"/>
    </source>
</evidence>
<dbReference type="InterPro" id="IPR004410">
    <property type="entry name" value="Malonyl_CoA-ACP_transAc_FabD"/>
</dbReference>
<dbReference type="Gene3D" id="3.40.366.10">
    <property type="entry name" value="Malonyl-Coenzyme A Acyl Carrier Protein, domain 2"/>
    <property type="match status" value="1"/>
</dbReference>
<dbReference type="RefSeq" id="WP_020582916.1">
    <property type="nucleotide sequence ID" value="NZ_JOJP01000001.1"/>
</dbReference>
<evidence type="ECO:0000256" key="4">
    <source>
        <dbReference type="ARBA" id="ARBA00023315"/>
    </source>
</evidence>
<evidence type="ECO:0000256" key="3">
    <source>
        <dbReference type="ARBA" id="ARBA00022679"/>
    </source>
</evidence>
<reference evidence="9 10" key="1">
    <citation type="submission" date="2014-06" db="EMBL/GenBank/DDBJ databases">
        <title>Whole Genome Sequences of Three Symbiotic Endozoicomonas Bacteria.</title>
        <authorList>
            <person name="Neave M.J."/>
            <person name="Apprill A."/>
            <person name="Voolstra C.R."/>
        </authorList>
    </citation>
    <scope>NUCLEOTIDE SEQUENCE [LARGE SCALE GENOMIC DNA]</scope>
    <source>
        <strain evidence="9 10">DSM 22380</strain>
    </source>
</reference>
<dbReference type="AlphaFoldDB" id="A0A081KB02"/>
<name>A0A081KB02_9GAMM</name>
<evidence type="ECO:0000259" key="8">
    <source>
        <dbReference type="SMART" id="SM00827"/>
    </source>
</evidence>
<comment type="similarity">
    <text evidence="6">Belongs to the fabD family.</text>
</comment>
<dbReference type="PANTHER" id="PTHR42681">
    <property type="entry name" value="MALONYL-COA-ACYL CARRIER PROTEIN TRANSACYLASE, MITOCHONDRIAL"/>
    <property type="match status" value="1"/>
</dbReference>
<keyword evidence="10" id="KW-1185">Reference proteome</keyword>